<reference evidence="4 5" key="1">
    <citation type="submission" date="2014-03" db="EMBL/GenBank/DDBJ databases">
        <title>Draft genome of the hookworm Oesophagostomum dentatum.</title>
        <authorList>
            <person name="Mitreva M."/>
        </authorList>
    </citation>
    <scope>NUCLEOTIDE SEQUENCE [LARGE SCALE GENOMIC DNA]</scope>
    <source>
        <strain evidence="4 5">OD-Hann</strain>
    </source>
</reference>
<dbReference type="Gene3D" id="1.10.510.10">
    <property type="entry name" value="Transferase(Phosphotransferase) domain 1"/>
    <property type="match status" value="1"/>
</dbReference>
<dbReference type="PROSITE" id="PS00109">
    <property type="entry name" value="PROTEIN_KINASE_TYR"/>
    <property type="match status" value="1"/>
</dbReference>
<dbReference type="AlphaFoldDB" id="A0A0B1THQ8"/>
<name>A0A0B1THQ8_OESDE</name>
<dbReference type="OrthoDB" id="3256376at2759"/>
<sequence>MKNVLHRDIAARNCLYGDNKVNVLSTCRHAVISQGIMCWEIYNNGIEPYPGMTVAEVNQNVKEGYRMELPFDVPPDVQQIIKVRCWSENPNDRFSMADIAKHLQRCLHIPRPDFAAVSSLTVTYQLEIAEFFFKL</sequence>
<keyword evidence="5" id="KW-1185">Reference proteome</keyword>
<dbReference type="InterPro" id="IPR050198">
    <property type="entry name" value="Non-receptor_tyrosine_kinases"/>
</dbReference>
<dbReference type="InterPro" id="IPR008266">
    <property type="entry name" value="Tyr_kinase_AS"/>
</dbReference>
<dbReference type="SMART" id="SM00219">
    <property type="entry name" value="TyrKc"/>
    <property type="match status" value="1"/>
</dbReference>
<dbReference type="GO" id="GO:0005524">
    <property type="term" value="F:ATP binding"/>
    <property type="evidence" value="ECO:0007669"/>
    <property type="project" value="UniProtKB-KW"/>
</dbReference>
<protein>
    <recommendedName>
        <fullName evidence="3">Tyrosine-protein kinase catalytic domain-containing protein</fullName>
    </recommendedName>
</protein>
<dbReference type="EMBL" id="KN549526">
    <property type="protein sequence ID" value="KHJ97073.1"/>
    <property type="molecule type" value="Genomic_DNA"/>
</dbReference>
<evidence type="ECO:0000259" key="3">
    <source>
        <dbReference type="SMART" id="SM00219"/>
    </source>
</evidence>
<dbReference type="InterPro" id="IPR011009">
    <property type="entry name" value="Kinase-like_dom_sf"/>
</dbReference>
<keyword evidence="1" id="KW-0547">Nucleotide-binding</keyword>
<evidence type="ECO:0000313" key="5">
    <source>
        <dbReference type="Proteomes" id="UP000053660"/>
    </source>
</evidence>
<organism evidence="4 5">
    <name type="scientific">Oesophagostomum dentatum</name>
    <name type="common">Nodular worm</name>
    <dbReference type="NCBI Taxonomy" id="61180"/>
    <lineage>
        <taxon>Eukaryota</taxon>
        <taxon>Metazoa</taxon>
        <taxon>Ecdysozoa</taxon>
        <taxon>Nematoda</taxon>
        <taxon>Chromadorea</taxon>
        <taxon>Rhabditida</taxon>
        <taxon>Rhabditina</taxon>
        <taxon>Rhabditomorpha</taxon>
        <taxon>Strongyloidea</taxon>
        <taxon>Strongylidae</taxon>
        <taxon>Oesophagostomum</taxon>
    </lineage>
</organism>
<dbReference type="GO" id="GO:0004713">
    <property type="term" value="F:protein tyrosine kinase activity"/>
    <property type="evidence" value="ECO:0007669"/>
    <property type="project" value="InterPro"/>
</dbReference>
<dbReference type="InterPro" id="IPR020635">
    <property type="entry name" value="Tyr_kinase_cat_dom"/>
</dbReference>
<accession>A0A0B1THQ8</accession>
<dbReference type="InterPro" id="IPR001245">
    <property type="entry name" value="Ser-Thr/Tyr_kinase_cat_dom"/>
</dbReference>
<gene>
    <name evidence="4" type="ORF">OESDEN_02959</name>
</gene>
<dbReference type="Proteomes" id="UP000053660">
    <property type="component" value="Unassembled WGS sequence"/>
</dbReference>
<evidence type="ECO:0000256" key="2">
    <source>
        <dbReference type="ARBA" id="ARBA00022840"/>
    </source>
</evidence>
<feature type="domain" description="Tyrosine-protein kinase catalytic" evidence="3">
    <location>
        <begin position="1"/>
        <end position="103"/>
    </location>
</feature>
<proteinExistence type="predicted"/>
<dbReference type="Pfam" id="PF07714">
    <property type="entry name" value="PK_Tyr_Ser-Thr"/>
    <property type="match status" value="1"/>
</dbReference>
<evidence type="ECO:0000313" key="4">
    <source>
        <dbReference type="EMBL" id="KHJ97073.1"/>
    </source>
</evidence>
<evidence type="ECO:0000256" key="1">
    <source>
        <dbReference type="ARBA" id="ARBA00022741"/>
    </source>
</evidence>
<keyword evidence="2" id="KW-0067">ATP-binding</keyword>
<dbReference type="SUPFAM" id="SSF56112">
    <property type="entry name" value="Protein kinase-like (PK-like)"/>
    <property type="match status" value="1"/>
</dbReference>
<dbReference type="PANTHER" id="PTHR24418">
    <property type="entry name" value="TYROSINE-PROTEIN KINASE"/>
    <property type="match status" value="1"/>
</dbReference>